<dbReference type="PROSITE" id="PS51186">
    <property type="entry name" value="GNAT"/>
    <property type="match status" value="1"/>
</dbReference>
<evidence type="ECO:0000313" key="2">
    <source>
        <dbReference type="EMBL" id="ASR76578.1"/>
    </source>
</evidence>
<evidence type="ECO:0000313" key="3">
    <source>
        <dbReference type="Proteomes" id="UP000225758"/>
    </source>
</evidence>
<accession>A0A222YX18</accession>
<proteinExistence type="predicted"/>
<dbReference type="GO" id="GO:0016747">
    <property type="term" value="F:acyltransferase activity, transferring groups other than amino-acyl groups"/>
    <property type="evidence" value="ECO:0007669"/>
    <property type="project" value="InterPro"/>
</dbReference>
<sequence length="135" mass="15728">MRTKTAIKLVRNLTPEEYRKCRNLNLRWGGYMQEELMFARRGERGDAKAVLITESGTDRLIAWSLLLPKDGQMIAHYYTRRSCRRQGFGDRLMKSVQKVAPKPIVVPGEDIMSQRFFGKHKENLTITNVYSLYES</sequence>
<evidence type="ECO:0000259" key="1">
    <source>
        <dbReference type="PROSITE" id="PS51186"/>
    </source>
</evidence>
<feature type="domain" description="N-acetyltransferase" evidence="1">
    <location>
        <begin position="8"/>
        <end position="135"/>
    </location>
</feature>
<dbReference type="Proteomes" id="UP000225758">
    <property type="component" value="Segment"/>
</dbReference>
<dbReference type="InterPro" id="IPR016181">
    <property type="entry name" value="Acyl_CoA_acyltransferase"/>
</dbReference>
<dbReference type="InterPro" id="IPR000182">
    <property type="entry name" value="GNAT_dom"/>
</dbReference>
<dbReference type="EMBL" id="MF358542">
    <property type="protein sequence ID" value="ASR76578.1"/>
    <property type="molecule type" value="Genomic_DNA"/>
</dbReference>
<protein>
    <recommendedName>
        <fullName evidence="1">N-acetyltransferase domain-containing protein</fullName>
    </recommendedName>
</protein>
<reference evidence="2 3" key="1">
    <citation type="submission" date="2017-06" db="EMBL/GenBank/DDBJ databases">
        <authorList>
            <person name="Mageeney C.M."/>
            <person name="Olugbade I.D."/>
            <person name="Kenna M.A."/>
            <person name="Ware V.C."/>
            <person name="Garlena R.A."/>
            <person name="Russell D.A."/>
            <person name="Pope W.H."/>
            <person name="Jacobs-Sera D."/>
            <person name="Hendrix R.W."/>
            <person name="Hatfull G.F."/>
        </authorList>
    </citation>
    <scope>NUCLEOTIDE SEQUENCE [LARGE SCALE GENOMIC DNA]</scope>
</reference>
<name>A0A222YX18_9CAUD</name>
<gene>
    <name evidence="2" type="ORF">SEA_SUSHI23_187</name>
</gene>
<dbReference type="SUPFAM" id="SSF55729">
    <property type="entry name" value="Acyl-CoA N-acyltransferases (Nat)"/>
    <property type="match status" value="1"/>
</dbReference>
<dbReference type="Gene3D" id="3.40.630.30">
    <property type="match status" value="1"/>
</dbReference>
<organism evidence="2 3">
    <name type="scientific">Streptomyces phage Sushi23</name>
    <dbReference type="NCBI Taxonomy" id="2015806"/>
    <lineage>
        <taxon>Viruses</taxon>
        <taxon>Duplodnaviria</taxon>
        <taxon>Heunggongvirae</taxon>
        <taxon>Uroviricota</taxon>
        <taxon>Caudoviricetes</taxon>
        <taxon>Stanwilliamsviridae</taxon>
        <taxon>Boydwoodruffvirinae</taxon>
        <taxon>Samistivirus</taxon>
        <taxon>Samistivirus peebs</taxon>
    </lineage>
</organism>